<comment type="caution">
    <text evidence="2">The sequence shown here is derived from an EMBL/GenBank/DDBJ whole genome shotgun (WGS) entry which is preliminary data.</text>
</comment>
<organism evidence="2 3">
    <name type="scientific">Necator americanus</name>
    <name type="common">Human hookworm</name>
    <dbReference type="NCBI Taxonomy" id="51031"/>
    <lineage>
        <taxon>Eukaryota</taxon>
        <taxon>Metazoa</taxon>
        <taxon>Ecdysozoa</taxon>
        <taxon>Nematoda</taxon>
        <taxon>Chromadorea</taxon>
        <taxon>Rhabditida</taxon>
        <taxon>Rhabditina</taxon>
        <taxon>Rhabditomorpha</taxon>
        <taxon>Strongyloidea</taxon>
        <taxon>Ancylostomatidae</taxon>
        <taxon>Bunostominae</taxon>
        <taxon>Necator</taxon>
    </lineage>
</organism>
<feature type="region of interest" description="Disordered" evidence="1">
    <location>
        <begin position="134"/>
        <end position="159"/>
    </location>
</feature>
<sequence length="159" mass="17796">MCVFRFVERDGVDDGGQHAVVLVAGCKTESMCTLTFPGKLATVVTVPVLQKNEEELRSVAKRQRGQRSRKGQRRFCLMPIANRNRILQGHAMHVHKTMTGGRDASHLPPSRIYHSPLYNQPTVDLFKRRPFMLPPTPAPLPPPLGHQHQPASLLTGYGR</sequence>
<dbReference type="EMBL" id="JAVFWL010000006">
    <property type="protein sequence ID" value="KAK6759536.1"/>
    <property type="molecule type" value="Genomic_DNA"/>
</dbReference>
<accession>A0ABR1ECP3</accession>
<evidence type="ECO:0000313" key="3">
    <source>
        <dbReference type="Proteomes" id="UP001303046"/>
    </source>
</evidence>
<dbReference type="Proteomes" id="UP001303046">
    <property type="component" value="Unassembled WGS sequence"/>
</dbReference>
<gene>
    <name evidence="2" type="primary">Necator_chrX.g21401</name>
    <name evidence="2" type="ORF">RB195_021240</name>
</gene>
<feature type="compositionally biased region" description="Pro residues" evidence="1">
    <location>
        <begin position="134"/>
        <end position="144"/>
    </location>
</feature>
<evidence type="ECO:0000256" key="1">
    <source>
        <dbReference type="SAM" id="MobiDB-lite"/>
    </source>
</evidence>
<evidence type="ECO:0000313" key="2">
    <source>
        <dbReference type="EMBL" id="KAK6759536.1"/>
    </source>
</evidence>
<name>A0ABR1ECP3_NECAM</name>
<reference evidence="2 3" key="1">
    <citation type="submission" date="2023-08" db="EMBL/GenBank/DDBJ databases">
        <title>A Necator americanus chromosomal reference genome.</title>
        <authorList>
            <person name="Ilik V."/>
            <person name="Petrzelkova K.J."/>
            <person name="Pardy F."/>
            <person name="Fuh T."/>
            <person name="Niatou-Singa F.S."/>
            <person name="Gouil Q."/>
            <person name="Baker L."/>
            <person name="Ritchie M.E."/>
            <person name="Jex A.R."/>
            <person name="Gazzola D."/>
            <person name="Li H."/>
            <person name="Toshio Fujiwara R."/>
            <person name="Zhan B."/>
            <person name="Aroian R.V."/>
            <person name="Pafco B."/>
            <person name="Schwarz E.M."/>
        </authorList>
    </citation>
    <scope>NUCLEOTIDE SEQUENCE [LARGE SCALE GENOMIC DNA]</scope>
    <source>
        <strain evidence="2 3">Aroian</strain>
        <tissue evidence="2">Whole animal</tissue>
    </source>
</reference>
<protein>
    <submittedName>
        <fullName evidence="2">Uncharacterized protein</fullName>
    </submittedName>
</protein>
<proteinExistence type="predicted"/>
<dbReference type="PROSITE" id="PS51257">
    <property type="entry name" value="PROKAR_LIPOPROTEIN"/>
    <property type="match status" value="1"/>
</dbReference>
<keyword evidence="3" id="KW-1185">Reference proteome</keyword>